<sequence length="59" mass="6677">MTDSDDDFYSRDRPADARLPEDRPRGGGTDNPEGGFRFLWVTVLVIFILVAIFAVFMLP</sequence>
<dbReference type="RefSeq" id="WP_052855795.1">
    <property type="nucleotide sequence ID" value="NZ_JBEZAY010000040.1"/>
</dbReference>
<keyword evidence="4" id="KW-1185">Reference proteome</keyword>
<dbReference type="GeneID" id="97373873"/>
<evidence type="ECO:0000256" key="2">
    <source>
        <dbReference type="SAM" id="Phobius"/>
    </source>
</evidence>
<comment type="caution">
    <text evidence="3">The sequence shown here is derived from an EMBL/GenBank/DDBJ whole genome shotgun (WGS) entry which is preliminary data.</text>
</comment>
<keyword evidence="2" id="KW-1133">Transmembrane helix</keyword>
<reference evidence="3 4" key="1">
    <citation type="submission" date="2024-10" db="EMBL/GenBank/DDBJ databases">
        <title>The Natural Products Discovery Center: Release of the First 8490 Sequenced Strains for Exploring Actinobacteria Biosynthetic Diversity.</title>
        <authorList>
            <person name="Kalkreuter E."/>
            <person name="Kautsar S.A."/>
            <person name="Yang D."/>
            <person name="Bader C.D."/>
            <person name="Teijaro C.N."/>
            <person name="Fluegel L."/>
            <person name="Davis C.M."/>
            <person name="Simpson J.R."/>
            <person name="Lauterbach L."/>
            <person name="Steele A.D."/>
            <person name="Gui C."/>
            <person name="Meng S."/>
            <person name="Li G."/>
            <person name="Viehrig K."/>
            <person name="Ye F."/>
            <person name="Su P."/>
            <person name="Kiefer A.F."/>
            <person name="Nichols A."/>
            <person name="Cepeda A.J."/>
            <person name="Yan W."/>
            <person name="Fan B."/>
            <person name="Jiang Y."/>
            <person name="Adhikari A."/>
            <person name="Zheng C.-J."/>
            <person name="Schuster L."/>
            <person name="Cowan T.M."/>
            <person name="Smanski M.J."/>
            <person name="Chevrette M.G."/>
            <person name="De Carvalho L.P.S."/>
            <person name="Shen B."/>
        </authorList>
    </citation>
    <scope>NUCLEOTIDE SEQUENCE [LARGE SCALE GENOMIC DNA]</scope>
    <source>
        <strain evidence="3 4">NPDC018013</strain>
    </source>
</reference>
<feature type="compositionally biased region" description="Basic and acidic residues" evidence="1">
    <location>
        <begin position="8"/>
        <end position="25"/>
    </location>
</feature>
<organism evidence="3 4">
    <name type="scientific">Streptomyces celluloflavus</name>
    <dbReference type="NCBI Taxonomy" id="58344"/>
    <lineage>
        <taxon>Bacteria</taxon>
        <taxon>Bacillati</taxon>
        <taxon>Actinomycetota</taxon>
        <taxon>Actinomycetes</taxon>
        <taxon>Kitasatosporales</taxon>
        <taxon>Streptomycetaceae</taxon>
        <taxon>Streptomyces</taxon>
    </lineage>
</organism>
<evidence type="ECO:0000313" key="3">
    <source>
        <dbReference type="EMBL" id="MFH8589785.1"/>
    </source>
</evidence>
<proteinExistence type="predicted"/>
<evidence type="ECO:0000256" key="1">
    <source>
        <dbReference type="SAM" id="MobiDB-lite"/>
    </source>
</evidence>
<dbReference type="Proteomes" id="UP001610990">
    <property type="component" value="Unassembled WGS sequence"/>
</dbReference>
<dbReference type="EMBL" id="JBIRGH010000036">
    <property type="protein sequence ID" value="MFH8589785.1"/>
    <property type="molecule type" value="Genomic_DNA"/>
</dbReference>
<gene>
    <name evidence="3" type="ORF">ACH4GP_36330</name>
</gene>
<keyword evidence="2" id="KW-0812">Transmembrane</keyword>
<accession>A0ABW7RNZ5</accession>
<keyword evidence="2" id="KW-0472">Membrane</keyword>
<feature type="transmembrane region" description="Helical" evidence="2">
    <location>
        <begin position="38"/>
        <end position="58"/>
    </location>
</feature>
<feature type="region of interest" description="Disordered" evidence="1">
    <location>
        <begin position="1"/>
        <end position="34"/>
    </location>
</feature>
<protein>
    <submittedName>
        <fullName evidence="3">Uncharacterized protein</fullName>
    </submittedName>
</protein>
<name>A0ABW7RNZ5_9ACTN</name>
<evidence type="ECO:0000313" key="4">
    <source>
        <dbReference type="Proteomes" id="UP001610990"/>
    </source>
</evidence>